<dbReference type="SMART" id="SM00287">
    <property type="entry name" value="SH3b"/>
    <property type="match status" value="1"/>
</dbReference>
<feature type="compositionally biased region" description="Basic and acidic residues" evidence="1">
    <location>
        <begin position="192"/>
        <end position="214"/>
    </location>
</feature>
<feature type="compositionally biased region" description="Basic and acidic residues" evidence="1">
    <location>
        <begin position="156"/>
        <end position="175"/>
    </location>
</feature>
<keyword evidence="2" id="KW-0812">Transmembrane</keyword>
<dbReference type="Gene3D" id="2.30.30.40">
    <property type="entry name" value="SH3 Domains"/>
    <property type="match status" value="1"/>
</dbReference>
<dbReference type="EMBL" id="JAUSRO010000005">
    <property type="protein sequence ID" value="MDP9899557.1"/>
    <property type="molecule type" value="Genomic_DNA"/>
</dbReference>
<keyword evidence="6" id="KW-1185">Reference proteome</keyword>
<name>A0ABT9S862_9BURK</name>
<evidence type="ECO:0000313" key="6">
    <source>
        <dbReference type="Proteomes" id="UP001226867"/>
    </source>
</evidence>
<feature type="compositionally biased region" description="Low complexity" evidence="1">
    <location>
        <begin position="222"/>
        <end position="253"/>
    </location>
</feature>
<evidence type="ECO:0000256" key="3">
    <source>
        <dbReference type="SAM" id="SignalP"/>
    </source>
</evidence>
<reference evidence="5 6" key="1">
    <citation type="submission" date="2023-07" db="EMBL/GenBank/DDBJ databases">
        <title>Sorghum-associated microbial communities from plants grown in Nebraska, USA.</title>
        <authorList>
            <person name="Schachtman D."/>
        </authorList>
    </citation>
    <scope>NUCLEOTIDE SEQUENCE [LARGE SCALE GENOMIC DNA]</scope>
    <source>
        <strain evidence="5 6">DS1607</strain>
    </source>
</reference>
<evidence type="ECO:0000256" key="1">
    <source>
        <dbReference type="SAM" id="MobiDB-lite"/>
    </source>
</evidence>
<feature type="region of interest" description="Disordered" evidence="1">
    <location>
        <begin position="130"/>
        <end position="289"/>
    </location>
</feature>
<evidence type="ECO:0000313" key="5">
    <source>
        <dbReference type="EMBL" id="MDP9899557.1"/>
    </source>
</evidence>
<keyword evidence="3" id="KW-0732">Signal</keyword>
<organism evidence="5 6">
    <name type="scientific">Variovorax ginsengisoli</name>
    <dbReference type="NCBI Taxonomy" id="363844"/>
    <lineage>
        <taxon>Bacteria</taxon>
        <taxon>Pseudomonadati</taxon>
        <taxon>Pseudomonadota</taxon>
        <taxon>Betaproteobacteria</taxon>
        <taxon>Burkholderiales</taxon>
        <taxon>Comamonadaceae</taxon>
        <taxon>Variovorax</taxon>
    </lineage>
</organism>
<feature type="signal peptide" evidence="3">
    <location>
        <begin position="1"/>
        <end position="27"/>
    </location>
</feature>
<dbReference type="Proteomes" id="UP001226867">
    <property type="component" value="Unassembled WGS sequence"/>
</dbReference>
<dbReference type="InterPro" id="IPR003646">
    <property type="entry name" value="SH3-like_bac-type"/>
</dbReference>
<gene>
    <name evidence="5" type="ORF">J2W36_001808</name>
</gene>
<accession>A0ABT9S862</accession>
<feature type="chain" id="PRO_5045726442" evidence="3">
    <location>
        <begin position="28"/>
        <end position="289"/>
    </location>
</feature>
<feature type="transmembrane region" description="Helical" evidence="2">
    <location>
        <begin position="98"/>
        <end position="118"/>
    </location>
</feature>
<evidence type="ECO:0000259" key="4">
    <source>
        <dbReference type="SMART" id="SM00287"/>
    </source>
</evidence>
<feature type="compositionally biased region" description="Gly residues" evidence="1">
    <location>
        <begin position="270"/>
        <end position="281"/>
    </location>
</feature>
<dbReference type="Pfam" id="PF08239">
    <property type="entry name" value="SH3_3"/>
    <property type="match status" value="1"/>
</dbReference>
<feature type="domain" description="SH3b" evidence="4">
    <location>
        <begin position="26"/>
        <end position="90"/>
    </location>
</feature>
<sequence>MTPLNSTLQRWLGVGALALLLPVAASAQQAYANSSVNLRAGPATNYPVVAVVGSGQNFEVLGCTQGYGWCDVVMPDGLRGWIYSAAIDYAYQQQRVPLATYGAAIGIPIVGFAIANYWGNNYRDRSWYDDRRWWGNRPPPPRDGWRRPAPEQPNWRPRDWEGPRPGRGNDFRPRPDYQPPNSMRPQPQGYRPPRDDGVRPGRDPGMRPPREGMRPDGGGRPPQGAQPQPQRPQMAPQQQRPQMAPQQPQQRPQGGPPRGGPGGGERERGAPGGGGGGGGGQPSNSMRPG</sequence>
<evidence type="ECO:0000256" key="2">
    <source>
        <dbReference type="SAM" id="Phobius"/>
    </source>
</evidence>
<comment type="caution">
    <text evidence="5">The sequence shown here is derived from an EMBL/GenBank/DDBJ whole genome shotgun (WGS) entry which is preliminary data.</text>
</comment>
<protein>
    <submittedName>
        <fullName evidence="5">Uncharacterized protein YraI</fullName>
    </submittedName>
</protein>
<keyword evidence="2" id="KW-0472">Membrane</keyword>
<dbReference type="RefSeq" id="WP_307689376.1">
    <property type="nucleotide sequence ID" value="NZ_JAUSRO010000005.1"/>
</dbReference>
<proteinExistence type="predicted"/>
<keyword evidence="2" id="KW-1133">Transmembrane helix</keyword>